<evidence type="ECO:0000313" key="2">
    <source>
        <dbReference type="EMBL" id="SFW13268.1"/>
    </source>
</evidence>
<evidence type="ECO:0000256" key="1">
    <source>
        <dbReference type="SAM" id="SignalP"/>
    </source>
</evidence>
<evidence type="ECO:0000313" key="3">
    <source>
        <dbReference type="Proteomes" id="UP000182680"/>
    </source>
</evidence>
<accession>A0AA94L0Z3</accession>
<feature type="signal peptide" evidence="1">
    <location>
        <begin position="1"/>
        <end position="16"/>
    </location>
</feature>
<reference evidence="3" key="1">
    <citation type="submission" date="2016-11" db="EMBL/GenBank/DDBJ databases">
        <authorList>
            <person name="Jaros S."/>
            <person name="Januszkiewicz K."/>
            <person name="Wedrychowicz H."/>
        </authorList>
    </citation>
    <scope>NUCLEOTIDE SEQUENCE [LARGE SCALE GENOMIC DNA]</scope>
    <source>
        <strain evidence="3">DSM 7057</strain>
    </source>
</reference>
<sequence>MNTPLRISAWRCTACAACCQWCTLFLLPPQPFFPGGPCFLFKNIAAAASAHPSARAPRHRVACRRPRPETYQSYDICFKVLEYAHLGLATKAPAAAVFIRKPFANGQSRATTLCLSRAAADRITAKPFIAARRNALSSWRPWRHRRGFRPRAGGWSGLRTTVLLSGR</sequence>
<dbReference type="Proteomes" id="UP000182680">
    <property type="component" value="Unassembled WGS sequence"/>
</dbReference>
<evidence type="ECO:0008006" key="4">
    <source>
        <dbReference type="Google" id="ProtNLM"/>
    </source>
</evidence>
<comment type="caution">
    <text evidence="2">The sequence shown here is derived from an EMBL/GenBank/DDBJ whole genome shotgun (WGS) entry which is preliminary data.</text>
</comment>
<name>A0AA94L0Z3_DESDE</name>
<keyword evidence="1" id="KW-0732">Signal</keyword>
<proteinExistence type="predicted"/>
<gene>
    <name evidence="2" type="ORF">SAMN02910291_00140</name>
</gene>
<feature type="chain" id="PRO_5041638229" description="Secreted protein" evidence="1">
    <location>
        <begin position="17"/>
        <end position="167"/>
    </location>
</feature>
<dbReference type="AlphaFoldDB" id="A0AA94L0Z3"/>
<protein>
    <recommendedName>
        <fullName evidence="4">Secreted protein</fullName>
    </recommendedName>
</protein>
<dbReference type="EMBL" id="FPIW01000002">
    <property type="protein sequence ID" value="SFW13268.1"/>
    <property type="molecule type" value="Genomic_DNA"/>
</dbReference>
<organism evidence="2 3">
    <name type="scientific">Desulfovibrio desulfuricans</name>
    <dbReference type="NCBI Taxonomy" id="876"/>
    <lineage>
        <taxon>Bacteria</taxon>
        <taxon>Pseudomonadati</taxon>
        <taxon>Thermodesulfobacteriota</taxon>
        <taxon>Desulfovibrionia</taxon>
        <taxon>Desulfovibrionales</taxon>
        <taxon>Desulfovibrionaceae</taxon>
        <taxon>Desulfovibrio</taxon>
    </lineage>
</organism>